<accession>A0AAV6PD43</accession>
<feature type="signal peptide" evidence="2">
    <location>
        <begin position="1"/>
        <end position="18"/>
    </location>
</feature>
<organism evidence="3 4">
    <name type="scientific">Solea senegalensis</name>
    <name type="common">Senegalese sole</name>
    <dbReference type="NCBI Taxonomy" id="28829"/>
    <lineage>
        <taxon>Eukaryota</taxon>
        <taxon>Metazoa</taxon>
        <taxon>Chordata</taxon>
        <taxon>Craniata</taxon>
        <taxon>Vertebrata</taxon>
        <taxon>Euteleostomi</taxon>
        <taxon>Actinopterygii</taxon>
        <taxon>Neopterygii</taxon>
        <taxon>Teleostei</taxon>
        <taxon>Neoteleostei</taxon>
        <taxon>Acanthomorphata</taxon>
        <taxon>Carangaria</taxon>
        <taxon>Pleuronectiformes</taxon>
        <taxon>Pleuronectoidei</taxon>
        <taxon>Soleidae</taxon>
        <taxon>Solea</taxon>
    </lineage>
</organism>
<proteinExistence type="predicted"/>
<dbReference type="AlphaFoldDB" id="A0AAV6PD43"/>
<feature type="compositionally biased region" description="Low complexity" evidence="1">
    <location>
        <begin position="244"/>
        <end position="254"/>
    </location>
</feature>
<feature type="chain" id="PRO_5043731062" evidence="2">
    <location>
        <begin position="19"/>
        <end position="260"/>
    </location>
</feature>
<reference evidence="3 4" key="1">
    <citation type="journal article" date="2021" name="Sci. Rep.">
        <title>Chromosome anchoring in Senegalese sole (Solea senegalensis) reveals sex-associated markers and genome rearrangements in flatfish.</title>
        <authorList>
            <person name="Guerrero-Cozar I."/>
            <person name="Gomez-Garrido J."/>
            <person name="Berbel C."/>
            <person name="Martinez-Blanch J.F."/>
            <person name="Alioto T."/>
            <person name="Claros M.G."/>
            <person name="Gagnaire P.A."/>
            <person name="Manchado M."/>
        </authorList>
    </citation>
    <scope>NUCLEOTIDE SEQUENCE [LARGE SCALE GENOMIC DNA]</scope>
    <source>
        <strain evidence="3">Sse05_10M</strain>
    </source>
</reference>
<dbReference type="EMBL" id="JAGKHQ010001478">
    <property type="protein sequence ID" value="KAG7455709.1"/>
    <property type="molecule type" value="Genomic_DNA"/>
</dbReference>
<sequence>MLLAIESFLSTCAVYTAAVIGLRADCDIKKYRTLELLRGWRRTQSAKNWRSLQKGGEAECGPQLDSRHYNSPIVTPDRPGFLGFSLSIIIFHASDSELQFQRIHIGQERQTTKHMAVGREVKRLSRVVEKHERRPSFNQRGDLTNKLFPDIRFDLKPNKQQNMSSSGCGDFDGTSAVPADVSAAPLTRHDEAVHMCDQIMVLHKMCSRLKAASVDMVLPPFRHIGELSQTLKGKGHYSHKGHENYNNNNNNNNNVHNCKT</sequence>
<keyword evidence="4" id="KW-1185">Reference proteome</keyword>
<name>A0AAV6PD43_SOLSE</name>
<keyword evidence="2" id="KW-0732">Signal</keyword>
<comment type="caution">
    <text evidence="3">The sequence shown here is derived from an EMBL/GenBank/DDBJ whole genome shotgun (WGS) entry which is preliminary data.</text>
</comment>
<feature type="region of interest" description="Disordered" evidence="1">
    <location>
        <begin position="233"/>
        <end position="260"/>
    </location>
</feature>
<evidence type="ECO:0000313" key="3">
    <source>
        <dbReference type="EMBL" id="KAG7455709.1"/>
    </source>
</evidence>
<protein>
    <submittedName>
        <fullName evidence="3">Uncharacterized protein</fullName>
    </submittedName>
</protein>
<dbReference type="Proteomes" id="UP000693946">
    <property type="component" value="Unassembled WGS sequence"/>
</dbReference>
<evidence type="ECO:0000256" key="1">
    <source>
        <dbReference type="SAM" id="MobiDB-lite"/>
    </source>
</evidence>
<gene>
    <name evidence="3" type="ORF">JOB18_004139</name>
</gene>
<evidence type="ECO:0000256" key="2">
    <source>
        <dbReference type="SAM" id="SignalP"/>
    </source>
</evidence>
<evidence type="ECO:0000313" key="4">
    <source>
        <dbReference type="Proteomes" id="UP000693946"/>
    </source>
</evidence>